<accession>A0A9P6C2W0</accession>
<dbReference type="AlphaFoldDB" id="A0A9P6C2W0"/>
<dbReference type="InterPro" id="IPR028012">
    <property type="entry name" value="Rua1_C"/>
</dbReference>
<reference evidence="2" key="1">
    <citation type="submission" date="2020-11" db="EMBL/GenBank/DDBJ databases">
        <authorList>
            <consortium name="DOE Joint Genome Institute"/>
            <person name="Ahrendt S."/>
            <person name="Riley R."/>
            <person name="Andreopoulos W."/>
            <person name="Labutti K."/>
            <person name="Pangilinan J."/>
            <person name="Ruiz-Duenas F.J."/>
            <person name="Barrasa J.M."/>
            <person name="Sanchez-Garcia M."/>
            <person name="Camarero S."/>
            <person name="Miyauchi S."/>
            <person name="Serrano A."/>
            <person name="Linde D."/>
            <person name="Babiker R."/>
            <person name="Drula E."/>
            <person name="Ayuso-Fernandez I."/>
            <person name="Pacheco R."/>
            <person name="Padilla G."/>
            <person name="Ferreira P."/>
            <person name="Barriuso J."/>
            <person name="Kellner H."/>
            <person name="Castanera R."/>
            <person name="Alfaro M."/>
            <person name="Ramirez L."/>
            <person name="Pisabarro A.G."/>
            <person name="Kuo A."/>
            <person name="Tritt A."/>
            <person name="Lipzen A."/>
            <person name="He G."/>
            <person name="Yan M."/>
            <person name="Ng V."/>
            <person name="Cullen D."/>
            <person name="Martin F."/>
            <person name="Rosso M.-N."/>
            <person name="Henrissat B."/>
            <person name="Hibbett D."/>
            <person name="Martinez A.T."/>
            <person name="Grigoriev I.V."/>
        </authorList>
    </citation>
    <scope>NUCLEOTIDE SEQUENCE</scope>
    <source>
        <strain evidence="2">MF-IS2</strain>
    </source>
</reference>
<dbReference type="OrthoDB" id="5595379at2759"/>
<evidence type="ECO:0000259" key="1">
    <source>
        <dbReference type="Pfam" id="PF14616"/>
    </source>
</evidence>
<sequence length="106" mass="12081">SYHMQYAHGISAATGRPFAPPSAFRVVSRPYASKKERSEILHGKCQKCRKWLPVEGIKDVESKVKELVWWKHAASCYQDTPSGGDERDFFEKDEVFAVMAKYDVPS</sequence>
<dbReference type="EMBL" id="MU151216">
    <property type="protein sequence ID" value="KAF9447070.1"/>
    <property type="molecule type" value="Genomic_DNA"/>
</dbReference>
<dbReference type="PANTHER" id="PTHR28125:SF2">
    <property type="entry name" value="MEIOTIC EXPRESSION UP-REGULATED PROTEIN 26"/>
    <property type="match status" value="1"/>
</dbReference>
<evidence type="ECO:0000313" key="3">
    <source>
        <dbReference type="Proteomes" id="UP000807342"/>
    </source>
</evidence>
<comment type="caution">
    <text evidence="2">The sequence shown here is derived from an EMBL/GenBank/DDBJ whole genome shotgun (WGS) entry which is preliminary data.</text>
</comment>
<dbReference type="PANTHER" id="PTHR28125">
    <property type="entry name" value="MEIOTIC EXPRESSION UP-REGULATED PROTEIN 26"/>
    <property type="match status" value="1"/>
</dbReference>
<protein>
    <recommendedName>
        <fullName evidence="1">Transcription regulator Rua1 C-terminal domain-containing protein</fullName>
    </recommendedName>
</protein>
<proteinExistence type="predicted"/>
<evidence type="ECO:0000313" key="2">
    <source>
        <dbReference type="EMBL" id="KAF9447070.1"/>
    </source>
</evidence>
<organism evidence="2 3">
    <name type="scientific">Macrolepiota fuliginosa MF-IS2</name>
    <dbReference type="NCBI Taxonomy" id="1400762"/>
    <lineage>
        <taxon>Eukaryota</taxon>
        <taxon>Fungi</taxon>
        <taxon>Dikarya</taxon>
        <taxon>Basidiomycota</taxon>
        <taxon>Agaricomycotina</taxon>
        <taxon>Agaricomycetes</taxon>
        <taxon>Agaricomycetidae</taxon>
        <taxon>Agaricales</taxon>
        <taxon>Agaricineae</taxon>
        <taxon>Agaricaceae</taxon>
        <taxon>Macrolepiota</taxon>
    </lineage>
</organism>
<dbReference type="Pfam" id="PF14616">
    <property type="entry name" value="Rua1_C"/>
    <property type="match status" value="1"/>
</dbReference>
<feature type="domain" description="Transcription regulator Rua1 C-terminal" evidence="1">
    <location>
        <begin position="2"/>
        <end position="76"/>
    </location>
</feature>
<gene>
    <name evidence="2" type="ORF">P691DRAFT_672224</name>
</gene>
<dbReference type="Proteomes" id="UP000807342">
    <property type="component" value="Unassembled WGS sequence"/>
</dbReference>
<feature type="non-terminal residue" evidence="2">
    <location>
        <position position="1"/>
    </location>
</feature>
<keyword evidence="3" id="KW-1185">Reference proteome</keyword>
<name>A0A9P6C2W0_9AGAR</name>